<feature type="chain" id="PRO_5037287502" evidence="1">
    <location>
        <begin position="21"/>
        <end position="183"/>
    </location>
</feature>
<dbReference type="NCBIfam" id="NF038126">
    <property type="entry name" value="PEP_CTERM_FxDxF"/>
    <property type="match status" value="1"/>
</dbReference>
<evidence type="ECO:0000256" key="1">
    <source>
        <dbReference type="SAM" id="SignalP"/>
    </source>
</evidence>
<organism evidence="2 3">
    <name type="scientific">Sphingomonas aliaeris</name>
    <dbReference type="NCBI Taxonomy" id="2759526"/>
    <lineage>
        <taxon>Bacteria</taxon>
        <taxon>Pseudomonadati</taxon>
        <taxon>Pseudomonadota</taxon>
        <taxon>Alphaproteobacteria</taxon>
        <taxon>Sphingomonadales</taxon>
        <taxon>Sphingomonadaceae</taxon>
        <taxon>Sphingomonas</taxon>
    </lineage>
</organism>
<feature type="signal peptide" evidence="1">
    <location>
        <begin position="1"/>
        <end position="20"/>
    </location>
</feature>
<evidence type="ECO:0000313" key="2">
    <source>
        <dbReference type="EMBL" id="QQV78939.1"/>
    </source>
</evidence>
<protein>
    <submittedName>
        <fullName evidence="2">FxDxF family PEP-CTERM protein</fullName>
    </submittedName>
</protein>
<keyword evidence="1" id="KW-0732">Signal</keyword>
<dbReference type="NCBIfam" id="NF035944">
    <property type="entry name" value="PEPxxWA-CTERM"/>
    <property type="match status" value="1"/>
</dbReference>
<dbReference type="EMBL" id="CP061035">
    <property type="protein sequence ID" value="QQV78939.1"/>
    <property type="molecule type" value="Genomic_DNA"/>
</dbReference>
<dbReference type="Proteomes" id="UP000595894">
    <property type="component" value="Chromosome"/>
</dbReference>
<reference evidence="3" key="1">
    <citation type="submission" date="2020-09" db="EMBL/GenBank/DDBJ databases">
        <title>Sphingomonas sp., a new species isolated from pork steak.</title>
        <authorList>
            <person name="Heidler von Heilborn D."/>
        </authorList>
    </citation>
    <scope>NUCLEOTIDE SEQUENCE [LARGE SCALE GENOMIC DNA]</scope>
</reference>
<accession>A0A974S5T9</accession>
<dbReference type="AlphaFoldDB" id="A0A974S5T9"/>
<dbReference type="RefSeq" id="WP_202096248.1">
    <property type="nucleotide sequence ID" value="NZ_CP061035.1"/>
</dbReference>
<sequence length="183" mass="18602">MFAAAVAATVAFAAAPAAQAAQFLTLTGPSGTYGDDNVTCAGGGVFCSFERTFTFTTPTGFNLASSDITSLLTGNNQATNLDLTTVTLNGKDFNTVLSGVQEFRNLLNQTIVAGGTNTLFVSGTVGQAGSPTPANASFTGNLSFATQVAAVPETATWGMMILGFGMIGAASRSRKVKTSVKFA</sequence>
<proteinExistence type="predicted"/>
<gene>
    <name evidence="2" type="ORF">H5J25_09180</name>
</gene>
<evidence type="ECO:0000313" key="3">
    <source>
        <dbReference type="Proteomes" id="UP000595894"/>
    </source>
</evidence>
<dbReference type="KEGG" id="sari:H5J25_09180"/>
<keyword evidence="3" id="KW-1185">Reference proteome</keyword>
<name>A0A974S5T9_9SPHN</name>